<dbReference type="InterPro" id="IPR015919">
    <property type="entry name" value="Cadherin-like_sf"/>
</dbReference>
<feature type="domain" description="Fervidolysin-like N-terminal prodomain" evidence="13">
    <location>
        <begin position="45"/>
        <end position="112"/>
    </location>
</feature>
<feature type="active site" description="Charge relay system" evidence="9">
    <location>
        <position position="227"/>
    </location>
</feature>
<evidence type="ECO:0000256" key="3">
    <source>
        <dbReference type="ARBA" id="ARBA00022525"/>
    </source>
</evidence>
<proteinExistence type="inferred from homology"/>
<evidence type="ECO:0000256" key="11">
    <source>
        <dbReference type="SAM" id="SignalP"/>
    </source>
</evidence>
<dbReference type="SUPFAM" id="SSF52743">
    <property type="entry name" value="Subtilisin-like"/>
    <property type="match status" value="1"/>
</dbReference>
<dbReference type="GO" id="GO:0005975">
    <property type="term" value="P:carbohydrate metabolic process"/>
    <property type="evidence" value="ECO:0007669"/>
    <property type="project" value="UniProtKB-ARBA"/>
</dbReference>
<dbReference type="Gene3D" id="2.60.40.10">
    <property type="entry name" value="Immunoglobulins"/>
    <property type="match status" value="2"/>
</dbReference>
<dbReference type="SUPFAM" id="SSF49313">
    <property type="entry name" value="Cadherin-like"/>
    <property type="match status" value="2"/>
</dbReference>
<evidence type="ECO:0008006" key="16">
    <source>
        <dbReference type="Google" id="ProtNLM"/>
    </source>
</evidence>
<dbReference type="GO" id="GO:0004252">
    <property type="term" value="F:serine-type endopeptidase activity"/>
    <property type="evidence" value="ECO:0007669"/>
    <property type="project" value="UniProtKB-UniRule"/>
</dbReference>
<dbReference type="InterPro" id="IPR013783">
    <property type="entry name" value="Ig-like_fold"/>
</dbReference>
<gene>
    <name evidence="14" type="ORF">GCM10010171_43670</name>
</gene>
<dbReference type="InterPro" id="IPR015500">
    <property type="entry name" value="Peptidase_S8_subtilisin-rel"/>
</dbReference>
<dbReference type="Pfam" id="PF05345">
    <property type="entry name" value="He_PIG"/>
    <property type="match status" value="2"/>
</dbReference>
<comment type="similarity">
    <text evidence="2 9">Belongs to the peptidase S8 family.</text>
</comment>
<feature type="domain" description="Peptidase S8/S53" evidence="12">
    <location>
        <begin position="151"/>
        <end position="461"/>
    </location>
</feature>
<keyword evidence="4 9" id="KW-0645">Protease</keyword>
<reference evidence="14" key="2">
    <citation type="submission" date="2020-09" db="EMBL/GenBank/DDBJ databases">
        <authorList>
            <person name="Sun Q."/>
            <person name="Ohkuma M."/>
        </authorList>
    </citation>
    <scope>NUCLEOTIDE SEQUENCE</scope>
    <source>
        <strain evidence="14">JCM 3276</strain>
    </source>
</reference>
<dbReference type="PANTHER" id="PTHR43806">
    <property type="entry name" value="PEPTIDASE S8"/>
    <property type="match status" value="1"/>
</dbReference>
<dbReference type="InterPro" id="IPR034176">
    <property type="entry name" value="Peptidases_S8_13"/>
</dbReference>
<dbReference type="InterPro" id="IPR000209">
    <property type="entry name" value="Peptidase_S8/S53_dom"/>
</dbReference>
<dbReference type="InterPro" id="IPR023828">
    <property type="entry name" value="Peptidase_S8_Ser-AS"/>
</dbReference>
<dbReference type="GO" id="GO:0005576">
    <property type="term" value="C:extracellular region"/>
    <property type="evidence" value="ECO:0007669"/>
    <property type="project" value="UniProtKB-SubCell"/>
</dbReference>
<dbReference type="GO" id="GO:0016020">
    <property type="term" value="C:membrane"/>
    <property type="evidence" value="ECO:0007669"/>
    <property type="project" value="InterPro"/>
</dbReference>
<protein>
    <recommendedName>
        <fullName evidence="16">Serine protease</fullName>
    </recommendedName>
</protein>
<evidence type="ECO:0000256" key="5">
    <source>
        <dbReference type="ARBA" id="ARBA00022729"/>
    </source>
</evidence>
<evidence type="ECO:0000256" key="8">
    <source>
        <dbReference type="ARBA" id="ARBA00023145"/>
    </source>
</evidence>
<dbReference type="PROSITE" id="PS00137">
    <property type="entry name" value="SUBTILASE_HIS"/>
    <property type="match status" value="1"/>
</dbReference>
<feature type="region of interest" description="Disordered" evidence="10">
    <location>
        <begin position="374"/>
        <end position="400"/>
    </location>
</feature>
<accession>A0A918GL20</accession>
<sequence>MEAKRKKVLAALAACASVTTGVVVAQSAIAAPPAPAQAGQQQATRIIVGYKAGAAEATSFSAAAADADAKTDGRLVRRLGTGASLVDLGAGADLDAALAAFRADPSVAYAEPDLMVQRQAEPNDPEYAKQWDLFEAKAGMNVPGAWAQSTGAGVTVAVIDTGYVRHSDLAAQMVPGYDFISNTSVANDGDGRDSDPADPGDWLTRGECGTDNLGRPVPPADTNSSWHGTHVAGTIAAQTGNGKGVAGIAYDAKIQPIRVLGKCGGMTSDIADAITWASGGAVPGVPANQNPAKVLNLSLGGQSACLSTYQNAINGAVRRGSTVVIAAGNSNMDVSGFTPANCDNVVAVASSNRVGDRAFYSNYGAKIDVAAPGGEVRRASDPPGSITTPENGIWSTLNTGDRAPGSENYEPYMGTSMAAPHVAGVAALMVARNAELTPAQVETLLKENTRPLPGTCSGGCGTGLVDTVKTVAAVDGGEEPPAGEVEVVNPGNQSGKVGVAVSLQVKATASTPEATLSHAASGLPAGLSVNSASGLISGTPTAAGTSNVTVTVTDSAGKRGTAQFTWTVTAANGGGTVTVADPGYQLDFRGWFTALRIQASSSDGSALTYQAAGLPPGLSVNSSTGVISGVPSRSGVYSVTVTATNAGGASGKTTFTWYVF</sequence>
<evidence type="ECO:0000256" key="2">
    <source>
        <dbReference type="ARBA" id="ARBA00011073"/>
    </source>
</evidence>
<evidence type="ECO:0000259" key="13">
    <source>
        <dbReference type="Pfam" id="PF22148"/>
    </source>
</evidence>
<comment type="caution">
    <text evidence="14">The sequence shown here is derived from an EMBL/GenBank/DDBJ whole genome shotgun (WGS) entry which is preliminary data.</text>
</comment>
<dbReference type="Pfam" id="PF22148">
    <property type="entry name" value="Fervidolysin_NPro-like"/>
    <property type="match status" value="1"/>
</dbReference>
<dbReference type="PROSITE" id="PS51892">
    <property type="entry name" value="SUBTILASE"/>
    <property type="match status" value="1"/>
</dbReference>
<feature type="active site" description="Charge relay system" evidence="9">
    <location>
        <position position="160"/>
    </location>
</feature>
<evidence type="ECO:0000259" key="12">
    <source>
        <dbReference type="Pfam" id="PF00082"/>
    </source>
</evidence>
<keyword evidence="8" id="KW-0865">Zymogen</keyword>
<evidence type="ECO:0000256" key="4">
    <source>
        <dbReference type="ARBA" id="ARBA00022670"/>
    </source>
</evidence>
<dbReference type="PROSITE" id="PS00138">
    <property type="entry name" value="SUBTILASE_SER"/>
    <property type="match status" value="1"/>
</dbReference>
<evidence type="ECO:0000313" key="15">
    <source>
        <dbReference type="Proteomes" id="UP000660680"/>
    </source>
</evidence>
<evidence type="ECO:0000256" key="1">
    <source>
        <dbReference type="ARBA" id="ARBA00004613"/>
    </source>
</evidence>
<comment type="subcellular location">
    <subcellularLocation>
        <location evidence="1">Secreted</location>
    </subcellularLocation>
</comment>
<feature type="signal peptide" evidence="11">
    <location>
        <begin position="1"/>
        <end position="30"/>
    </location>
</feature>
<dbReference type="EMBL" id="BMRB01000003">
    <property type="protein sequence ID" value="GGS43774.1"/>
    <property type="molecule type" value="Genomic_DNA"/>
</dbReference>
<evidence type="ECO:0000256" key="9">
    <source>
        <dbReference type="PROSITE-ProRule" id="PRU01240"/>
    </source>
</evidence>
<dbReference type="CDD" id="cd07496">
    <property type="entry name" value="Peptidases_S8_13"/>
    <property type="match status" value="1"/>
</dbReference>
<dbReference type="PANTHER" id="PTHR43806:SF11">
    <property type="entry name" value="CEREVISIN-RELATED"/>
    <property type="match status" value="1"/>
</dbReference>
<keyword evidence="7 9" id="KW-0720">Serine protease</keyword>
<dbReference type="RefSeq" id="WP_189212370.1">
    <property type="nucleotide sequence ID" value="NZ_BMRB01000003.1"/>
</dbReference>
<dbReference type="Gene3D" id="3.40.50.200">
    <property type="entry name" value="Peptidase S8/S53 domain"/>
    <property type="match status" value="1"/>
</dbReference>
<dbReference type="InterPro" id="IPR036852">
    <property type="entry name" value="Peptidase_S8/S53_dom_sf"/>
</dbReference>
<dbReference type="GO" id="GO:0005509">
    <property type="term" value="F:calcium ion binding"/>
    <property type="evidence" value="ECO:0007669"/>
    <property type="project" value="InterPro"/>
</dbReference>
<name>A0A918GL20_9PSEU</name>
<feature type="active site" description="Charge relay system" evidence="9">
    <location>
        <position position="416"/>
    </location>
</feature>
<dbReference type="AlphaFoldDB" id="A0A918GL20"/>
<feature type="chain" id="PRO_5036825697" description="Serine protease" evidence="11">
    <location>
        <begin position="31"/>
        <end position="660"/>
    </location>
</feature>
<dbReference type="InterPro" id="IPR054399">
    <property type="entry name" value="Fervidolysin-like_N_prodom"/>
</dbReference>
<keyword evidence="15" id="KW-1185">Reference proteome</keyword>
<evidence type="ECO:0000313" key="14">
    <source>
        <dbReference type="EMBL" id="GGS43774.1"/>
    </source>
</evidence>
<dbReference type="Pfam" id="PF00082">
    <property type="entry name" value="Peptidase_S8"/>
    <property type="match status" value="1"/>
</dbReference>
<dbReference type="Proteomes" id="UP000660680">
    <property type="component" value="Unassembled WGS sequence"/>
</dbReference>
<organism evidence="14 15">
    <name type="scientific">Actinokineospora fastidiosa</name>
    <dbReference type="NCBI Taxonomy" id="1816"/>
    <lineage>
        <taxon>Bacteria</taxon>
        <taxon>Bacillati</taxon>
        <taxon>Actinomycetota</taxon>
        <taxon>Actinomycetes</taxon>
        <taxon>Pseudonocardiales</taxon>
        <taxon>Pseudonocardiaceae</taxon>
        <taxon>Actinokineospora</taxon>
    </lineage>
</organism>
<dbReference type="InterPro" id="IPR050131">
    <property type="entry name" value="Peptidase_S8_subtilisin-like"/>
</dbReference>
<keyword evidence="3" id="KW-0964">Secreted</keyword>
<feature type="compositionally biased region" description="Polar residues" evidence="10">
    <location>
        <begin position="385"/>
        <end position="399"/>
    </location>
</feature>
<dbReference type="GO" id="GO:0006508">
    <property type="term" value="P:proteolysis"/>
    <property type="evidence" value="ECO:0007669"/>
    <property type="project" value="UniProtKB-KW"/>
</dbReference>
<evidence type="ECO:0000256" key="7">
    <source>
        <dbReference type="ARBA" id="ARBA00022825"/>
    </source>
</evidence>
<dbReference type="FunFam" id="3.40.50.200:FF:000022">
    <property type="entry name" value="Extracellular protease"/>
    <property type="match status" value="1"/>
</dbReference>
<evidence type="ECO:0000256" key="10">
    <source>
        <dbReference type="SAM" id="MobiDB-lite"/>
    </source>
</evidence>
<keyword evidence="5 11" id="KW-0732">Signal</keyword>
<reference evidence="14" key="1">
    <citation type="journal article" date="2014" name="Int. J. Syst. Evol. Microbiol.">
        <title>Complete genome sequence of Corynebacterium casei LMG S-19264T (=DSM 44701T), isolated from a smear-ripened cheese.</title>
        <authorList>
            <consortium name="US DOE Joint Genome Institute (JGI-PGF)"/>
            <person name="Walter F."/>
            <person name="Albersmeier A."/>
            <person name="Kalinowski J."/>
            <person name="Ruckert C."/>
        </authorList>
    </citation>
    <scope>NUCLEOTIDE SEQUENCE</scope>
    <source>
        <strain evidence="14">JCM 3276</strain>
    </source>
</reference>
<dbReference type="InterPro" id="IPR022398">
    <property type="entry name" value="Peptidase_S8_His-AS"/>
</dbReference>
<evidence type="ECO:0000256" key="6">
    <source>
        <dbReference type="ARBA" id="ARBA00022801"/>
    </source>
</evidence>
<keyword evidence="6 9" id="KW-0378">Hydrolase</keyword>
<dbReference type="PRINTS" id="PR00723">
    <property type="entry name" value="SUBTILISIN"/>
</dbReference>
<feature type="region of interest" description="Disordered" evidence="10">
    <location>
        <begin position="184"/>
        <end position="227"/>
    </location>
</feature>